<protein>
    <submittedName>
        <fullName evidence="2">Uncharacterized protein</fullName>
    </submittedName>
</protein>
<feature type="transmembrane region" description="Helical" evidence="1">
    <location>
        <begin position="138"/>
        <end position="158"/>
    </location>
</feature>
<name>A0A385SN07_9BACT</name>
<keyword evidence="1" id="KW-0812">Transmembrane</keyword>
<feature type="transmembrane region" description="Helical" evidence="1">
    <location>
        <begin position="12"/>
        <end position="33"/>
    </location>
</feature>
<keyword evidence="1" id="KW-0472">Membrane</keyword>
<accession>A0A385SN07</accession>
<organism evidence="2 3">
    <name type="scientific">Chryseolinea soli</name>
    <dbReference type="NCBI Taxonomy" id="2321403"/>
    <lineage>
        <taxon>Bacteria</taxon>
        <taxon>Pseudomonadati</taxon>
        <taxon>Bacteroidota</taxon>
        <taxon>Cytophagia</taxon>
        <taxon>Cytophagales</taxon>
        <taxon>Fulvivirgaceae</taxon>
        <taxon>Chryseolinea</taxon>
    </lineage>
</organism>
<keyword evidence="3" id="KW-1185">Reference proteome</keyword>
<evidence type="ECO:0000256" key="1">
    <source>
        <dbReference type="SAM" id="Phobius"/>
    </source>
</evidence>
<evidence type="ECO:0000313" key="3">
    <source>
        <dbReference type="Proteomes" id="UP000266183"/>
    </source>
</evidence>
<dbReference type="KEGG" id="chk:D4L85_14200"/>
<dbReference type="AlphaFoldDB" id="A0A385SN07"/>
<reference evidence="3" key="1">
    <citation type="submission" date="2018-09" db="EMBL/GenBank/DDBJ databases">
        <title>Chryseolinea sp. KIS68-18 isolated from soil.</title>
        <authorList>
            <person name="Weon H.-Y."/>
            <person name="Kwon S.-W."/>
            <person name="Lee S.A."/>
        </authorList>
    </citation>
    <scope>NUCLEOTIDE SEQUENCE [LARGE SCALE GENOMIC DNA]</scope>
    <source>
        <strain evidence="3">KIS68-18</strain>
    </source>
</reference>
<sequence length="198" mass="23435">MAISFFNKVDSATTGATIFVVIIILLCYAMLGIMSYRFKIIVMTGQELIAIMPFRLQYKCLKLDSIKSLKWELWEIQRLPDFRKLNILTASGYRLNISDLEFVNYDRLEKWLIENTNAERNLDWKLNVEVRQAKYNRWVNLVTLVIMVVFFFVVPLSIRRGENVKLVILITLSVIIWRLVAQLIRYQERIAAGRRKRR</sequence>
<evidence type="ECO:0000313" key="2">
    <source>
        <dbReference type="EMBL" id="AYB31647.1"/>
    </source>
</evidence>
<dbReference type="Proteomes" id="UP000266183">
    <property type="component" value="Chromosome"/>
</dbReference>
<feature type="transmembrane region" description="Helical" evidence="1">
    <location>
        <begin position="164"/>
        <end position="186"/>
    </location>
</feature>
<keyword evidence="1" id="KW-1133">Transmembrane helix</keyword>
<proteinExistence type="predicted"/>
<gene>
    <name evidence="2" type="ORF">D4L85_14200</name>
</gene>
<dbReference type="EMBL" id="CP032382">
    <property type="protein sequence ID" value="AYB31647.1"/>
    <property type="molecule type" value="Genomic_DNA"/>
</dbReference>